<dbReference type="RefSeq" id="WP_194215578.1">
    <property type="nucleotide sequence ID" value="NZ_CP061205.1"/>
</dbReference>
<dbReference type="PROSITE" id="PS51257">
    <property type="entry name" value="PROKAR_LIPOPROTEIN"/>
    <property type="match status" value="1"/>
</dbReference>
<gene>
    <name evidence="2" type="ORF">ACFOKA_16360</name>
</gene>
<evidence type="ECO:0000256" key="1">
    <source>
        <dbReference type="SAM" id="SignalP"/>
    </source>
</evidence>
<evidence type="ECO:0000313" key="2">
    <source>
        <dbReference type="EMBL" id="MFC3053473.1"/>
    </source>
</evidence>
<protein>
    <submittedName>
        <fullName evidence="2">DUF885 domain-containing protein</fullName>
    </submittedName>
</protein>
<proteinExistence type="predicted"/>
<accession>A0ABV7D8Z8</accession>
<evidence type="ECO:0000313" key="3">
    <source>
        <dbReference type="Proteomes" id="UP001595444"/>
    </source>
</evidence>
<dbReference type="PANTHER" id="PTHR33361:SF16">
    <property type="entry name" value="DUF885 DOMAIN-CONTAINING PROTEIN"/>
    <property type="match status" value="1"/>
</dbReference>
<comment type="caution">
    <text evidence="2">The sequence shown here is derived from an EMBL/GenBank/DDBJ whole genome shotgun (WGS) entry which is preliminary data.</text>
</comment>
<organism evidence="2 3">
    <name type="scientific">Kordiimonas pumila</name>
    <dbReference type="NCBI Taxonomy" id="2161677"/>
    <lineage>
        <taxon>Bacteria</taxon>
        <taxon>Pseudomonadati</taxon>
        <taxon>Pseudomonadota</taxon>
        <taxon>Alphaproteobacteria</taxon>
        <taxon>Kordiimonadales</taxon>
        <taxon>Kordiimonadaceae</taxon>
        <taxon>Kordiimonas</taxon>
    </lineage>
</organism>
<keyword evidence="1" id="KW-0732">Signal</keyword>
<dbReference type="InterPro" id="IPR010281">
    <property type="entry name" value="DUF885"/>
</dbReference>
<sequence length="636" mass="72112">MNTNTKTQQKLSLLVSTLILSTALVACDAQSNTQTTVPETSSVAEASITESQRLNAWFEVQFEKELSFSPIQQTILGRKTDNDKLDDFSKKATKDHLNWKRASIAEMKEKFDYDKLDASAQMSWDIWEYQLNDSEAEDKFLTNAYIFDQMTSVHSFFPQLLIAFHSVDSKADLDAYIARIKATKMALEQLIERSKENAATGVHPPKFAFEFVISEAKKIITGAPFDDGEDSSIWSDAKAKIAAQKDAGNITEGEAKQLTDDARTALLEYWKPGYEDLITWQEEDIVNATAEAQGASSLPNGVDYYNERLAHNTTTDLTADEIHNIGLAEVKRLRAEMEKVKDETGFKGDLPAFFKELRDNKEDRRYYYPNTDEGRQAYIDDATAALENIKTKLPDYFGLLPKADLIVKRVEPFREQDGAPQHYFQSTPDGSRPGIYYAHLSDMTAMPKRELEVIAYHEGLPGHHMQIAIQQELKRLPTFRTQTQFTAYVEGWALYSEKLAKEMPGTYQDLYSEFGRLGSEIWRAIRLVVDTGIHSKGWTEDQAVDYFKENSAITEQQARAEVRRYFVLTGQATSYKIGMLKILELRKKAEEELADDFDIKAFHDTVLGGGALPLTILEKRVDQWIAAQKATKDTES</sequence>
<feature type="signal peptide" evidence="1">
    <location>
        <begin position="1"/>
        <end position="26"/>
    </location>
</feature>
<dbReference type="EMBL" id="JBHRSL010000027">
    <property type="protein sequence ID" value="MFC3053473.1"/>
    <property type="molecule type" value="Genomic_DNA"/>
</dbReference>
<name>A0ABV7D8Z8_9PROT</name>
<dbReference type="PANTHER" id="PTHR33361">
    <property type="entry name" value="GLR0591 PROTEIN"/>
    <property type="match status" value="1"/>
</dbReference>
<dbReference type="Pfam" id="PF05960">
    <property type="entry name" value="DUF885"/>
    <property type="match status" value="1"/>
</dbReference>
<dbReference type="Proteomes" id="UP001595444">
    <property type="component" value="Unassembled WGS sequence"/>
</dbReference>
<keyword evidence="3" id="KW-1185">Reference proteome</keyword>
<reference evidence="3" key="1">
    <citation type="journal article" date="2019" name="Int. J. Syst. Evol. Microbiol.">
        <title>The Global Catalogue of Microorganisms (GCM) 10K type strain sequencing project: providing services to taxonomists for standard genome sequencing and annotation.</title>
        <authorList>
            <consortium name="The Broad Institute Genomics Platform"/>
            <consortium name="The Broad Institute Genome Sequencing Center for Infectious Disease"/>
            <person name="Wu L."/>
            <person name="Ma J."/>
        </authorList>
    </citation>
    <scope>NUCLEOTIDE SEQUENCE [LARGE SCALE GENOMIC DNA]</scope>
    <source>
        <strain evidence="3">KCTC 62164</strain>
    </source>
</reference>
<feature type="chain" id="PRO_5046634002" evidence="1">
    <location>
        <begin position="27"/>
        <end position="636"/>
    </location>
</feature>